<evidence type="ECO:0000259" key="5">
    <source>
        <dbReference type="PROSITE" id="PS51321"/>
    </source>
</evidence>
<dbReference type="GO" id="GO:0006351">
    <property type="term" value="P:DNA-templated transcription"/>
    <property type="evidence" value="ECO:0007669"/>
    <property type="project" value="InterPro"/>
</dbReference>
<evidence type="ECO:0000259" key="4">
    <source>
        <dbReference type="PROSITE" id="PS51133"/>
    </source>
</evidence>
<evidence type="ECO:0000256" key="1">
    <source>
        <dbReference type="ARBA" id="ARBA00022723"/>
    </source>
</evidence>
<dbReference type="Gene3D" id="2.20.25.10">
    <property type="match status" value="1"/>
</dbReference>
<reference evidence="6" key="1">
    <citation type="journal article" date="2020" name="Nature">
        <title>Giant virus diversity and host interactions through global metagenomics.</title>
        <authorList>
            <person name="Schulz F."/>
            <person name="Roux S."/>
            <person name="Paez-Espino D."/>
            <person name="Jungbluth S."/>
            <person name="Walsh D.A."/>
            <person name="Denef V.J."/>
            <person name="McMahon K.D."/>
            <person name="Konstantinidis K.T."/>
            <person name="Eloe-Fadrosh E.A."/>
            <person name="Kyrpides N.C."/>
            <person name="Woyke T."/>
        </authorList>
    </citation>
    <scope>NUCLEOTIDE SEQUENCE</scope>
    <source>
        <strain evidence="6">GVMAG-M-3300022752-39</strain>
    </source>
</reference>
<accession>A0A6C0CV72</accession>
<dbReference type="GO" id="GO:0005634">
    <property type="term" value="C:nucleus"/>
    <property type="evidence" value="ECO:0007669"/>
    <property type="project" value="TreeGrafter"/>
</dbReference>
<dbReference type="InterPro" id="IPR035100">
    <property type="entry name" value="TF_IIS-typ"/>
</dbReference>
<dbReference type="PIRSF" id="PIRSF006704">
    <property type="entry name" value="TF_IIS"/>
    <property type="match status" value="1"/>
</dbReference>
<dbReference type="PROSITE" id="PS51321">
    <property type="entry name" value="TFIIS_CENTRAL"/>
    <property type="match status" value="1"/>
</dbReference>
<dbReference type="SMART" id="SM00440">
    <property type="entry name" value="ZnF_C2C2"/>
    <property type="match status" value="1"/>
</dbReference>
<dbReference type="InterPro" id="IPR003618">
    <property type="entry name" value="TFIIS_cen_dom"/>
</dbReference>
<dbReference type="PROSITE" id="PS00466">
    <property type="entry name" value="ZF_TFIIS_1"/>
    <property type="match status" value="1"/>
</dbReference>
<dbReference type="GO" id="GO:0003676">
    <property type="term" value="F:nucleic acid binding"/>
    <property type="evidence" value="ECO:0007669"/>
    <property type="project" value="InterPro"/>
</dbReference>
<dbReference type="Pfam" id="PF07500">
    <property type="entry name" value="TFIIS_M"/>
    <property type="match status" value="1"/>
</dbReference>
<organism evidence="6">
    <name type="scientific">viral metagenome</name>
    <dbReference type="NCBI Taxonomy" id="1070528"/>
    <lineage>
        <taxon>unclassified sequences</taxon>
        <taxon>metagenomes</taxon>
        <taxon>organismal metagenomes</taxon>
    </lineage>
</organism>
<dbReference type="Pfam" id="PF01096">
    <property type="entry name" value="Zn_ribbon_TFIIS"/>
    <property type="match status" value="1"/>
</dbReference>
<dbReference type="InterPro" id="IPR036575">
    <property type="entry name" value="TFIIS_cen_dom_sf"/>
</dbReference>
<dbReference type="InterPro" id="IPR001222">
    <property type="entry name" value="Znf_TFIIS"/>
</dbReference>
<dbReference type="PANTHER" id="PTHR11477">
    <property type="entry name" value="TRANSCRIPTION FACTOR S-II ZINC FINGER DOMAIN-CONTAINING PROTEIN"/>
    <property type="match status" value="1"/>
</dbReference>
<sequence length="169" mass="20155">MRQVENPEVFRKNIRSKINAVIQNEKKTENLEKGIYNYCLKEATNRKVVKKWDNPYFVQIYVDRLRSIYFNLKNPELLEQLTSGQIKAHMIAFMTHQEMNPVKWEPLIQAKIKRDKSKYETTMEAATDTFTCRKCRSKKCTYYQMQTRSADEPMTTFVTCIDCGNRWKC</sequence>
<dbReference type="SUPFAM" id="SSF46942">
    <property type="entry name" value="Elongation factor TFIIS domain 2"/>
    <property type="match status" value="1"/>
</dbReference>
<dbReference type="GO" id="GO:0008270">
    <property type="term" value="F:zinc ion binding"/>
    <property type="evidence" value="ECO:0007669"/>
    <property type="project" value="UniProtKB-KW"/>
</dbReference>
<evidence type="ECO:0008006" key="7">
    <source>
        <dbReference type="Google" id="ProtNLM"/>
    </source>
</evidence>
<feature type="domain" description="TFIIS-type" evidence="4">
    <location>
        <begin position="128"/>
        <end position="168"/>
    </location>
</feature>
<dbReference type="EMBL" id="MN739492">
    <property type="protein sequence ID" value="QHT08251.1"/>
    <property type="molecule type" value="Genomic_DNA"/>
</dbReference>
<protein>
    <recommendedName>
        <fullName evidence="7">TFIIS-type domain-containing protein</fullName>
    </recommendedName>
</protein>
<dbReference type="PANTHER" id="PTHR11477:SF0">
    <property type="entry name" value="IP08861P-RELATED"/>
    <property type="match status" value="1"/>
</dbReference>
<dbReference type="CDD" id="cd13749">
    <property type="entry name" value="Zn-ribbon_TFIIS"/>
    <property type="match status" value="1"/>
</dbReference>
<name>A0A6C0CV72_9ZZZZ</name>
<keyword evidence="1" id="KW-0479">Metal-binding</keyword>
<evidence type="ECO:0000256" key="2">
    <source>
        <dbReference type="ARBA" id="ARBA00022771"/>
    </source>
</evidence>
<dbReference type="AlphaFoldDB" id="A0A6C0CV72"/>
<dbReference type="SUPFAM" id="SSF57783">
    <property type="entry name" value="Zinc beta-ribbon"/>
    <property type="match status" value="1"/>
</dbReference>
<evidence type="ECO:0000256" key="3">
    <source>
        <dbReference type="ARBA" id="ARBA00022833"/>
    </source>
</evidence>
<dbReference type="PROSITE" id="PS51133">
    <property type="entry name" value="ZF_TFIIS_2"/>
    <property type="match status" value="1"/>
</dbReference>
<evidence type="ECO:0000313" key="6">
    <source>
        <dbReference type="EMBL" id="QHT08251.1"/>
    </source>
</evidence>
<dbReference type="Gene3D" id="1.10.472.30">
    <property type="entry name" value="Transcription elongation factor S-II, central domain"/>
    <property type="match status" value="1"/>
</dbReference>
<keyword evidence="3" id="KW-0862">Zinc</keyword>
<feature type="domain" description="TFIIS central" evidence="5">
    <location>
        <begin position="10"/>
        <end position="127"/>
    </location>
</feature>
<keyword evidence="2" id="KW-0863">Zinc-finger</keyword>
<proteinExistence type="predicted"/>